<reference evidence="3" key="1">
    <citation type="submission" date="2024-07" db="EMBL/GenBank/DDBJ databases">
        <authorList>
            <person name="Biller S.J."/>
        </authorList>
    </citation>
    <scope>NUCLEOTIDE SEQUENCE</scope>
    <source>
        <strain evidence="3">WC2420</strain>
    </source>
</reference>
<evidence type="ECO:0000259" key="1">
    <source>
        <dbReference type="Pfam" id="PF17936"/>
    </source>
</evidence>
<dbReference type="NCBIfam" id="NF033510">
    <property type="entry name" value="Ca_tandemer"/>
    <property type="match status" value="11"/>
</dbReference>
<feature type="domain" description="Bacterial Ig-like" evidence="2">
    <location>
        <begin position="500"/>
        <end position="577"/>
    </location>
</feature>
<feature type="domain" description="Bacterial Ig-like" evidence="2">
    <location>
        <begin position="3"/>
        <end position="70"/>
    </location>
</feature>
<feature type="domain" description="Bacterial Ig-like" evidence="2">
    <location>
        <begin position="391"/>
        <end position="478"/>
    </location>
</feature>
<dbReference type="InterPro" id="IPR013783">
    <property type="entry name" value="Ig-like_fold"/>
</dbReference>
<feature type="domain" description="Bacterial Ig" evidence="1">
    <location>
        <begin position="987"/>
        <end position="1066"/>
    </location>
</feature>
<proteinExistence type="predicted"/>
<feature type="domain" description="Bacterial Ig-like" evidence="2">
    <location>
        <begin position="85"/>
        <end position="170"/>
    </location>
</feature>
<sequence>MLRGTATPGTTINIYQDNVLVGTAEVADNGVWRYETNTLPDATYSYTVSVVDAAGNESALSAPYAVTIDTVVPEPVGSLEVTDNVGDSQGLLTSGELTDDNTPTFSGTAETGTTVSLYEGTTLLGTATITAGNAWTITPSALGNGTHDFSIVVTDAAGNVSTSTDFSLNIEAGLPPATTTLEVFDDNGPMLVQLADNASTNDNTPVLSGLSTAGDIITIYDGVGNQIGTTTVGADNQWSFTPSTGLADGSHGFFVTITDGTGNVTTSDTINIIIDTVAPDAATGIAASNDNGAAPVAIPDGGETNDNTPLLTGTAEANGIVTIYDGDTAIGTTTASATGAWSFDTPTLTNGSHTFSVTVTDAAGNISDRSTAVTLTVDTHAPVAATLVVTDDVTDTVVPNQGTTNDATPTLSGTAEAGSTVTIYDGATAIGTAIATGGNWTFTTADLTDGSHTFTVTSTDAAGNVSVASPATTVVIDTIAPDAVTVAASNNNGTAAIPIPQDGSTNDNTPALTGTAEAGSLITISEGTNVLGTVTANSAGSWSFISSTLADGAHTLSVTATDAAGNVSTPSTVTFTVITTGPAPITDLTVTDNVGTITGALVSGATTDDTTPTLAGTATAAGDIVTVYDGTTVLGTVTAGTGGAWTFTTAALANGLHPLSVTVTDPAGNTSAATNFPITVDTVAPTASTLVITNDVTNTVVPNGGSTNDTTPTLSGVAEGGSTVKVYDNGVLLGTTTAATNGAWSFTTGVLATGSHPLTVTATDAAGNVGAATAATVVIDTTAPAPVTLTASNNDGSTPVAIANNGITNDSTPALSGTAEAGSLVTISEGTTVLGTVTAGTNGAWSFTTATLANGAHTFSATATDAAGNVSTATTLTLTVDTVAPAAITNLTVTDNVGTITGTLANGARTDDNTPTLAGTTEANAIVSIYDGTTLLGTTTASNTGAWSYTTVALSDGAHPLTVTATDAAGNTGPASTAVSITVDTVAPAAATDLTVNAAGTTLTGEGEANATVTVKDADGNTIGTGTVTANGSFSVTLSSAQTTGATLTVTQTDVAGNVSPTATTTGAISIVAANDTNIVDYTSTEGSITNPTTSVTHTALLNIGLGGLLSASVLSNGNSYQFSVGADDTRTVTLHGSVGGISLLADYSLYLYEQQTNGSWALVSVTSNYLSTGLISLGTQTGGNVTYSNLGTGNYAVVLGAALNVTLLPVTTITTVSDITSLAVTVAATVTGNLLENDTSSVAGTIPAGTAVTEVGTSAVAASGNTVINSSYGTLTINSHGDYTYTLKAGLDIDTLPTTDTFTYSVKDASGIVTTATLTLELHDGASTTLTTNSLLVESASTTESDASGSIYGDSTTTHTGTLSIINEHGDSTTVSSTGTTEVTGDYGVLSIAANGSYTYALSADVNAQDITHKEVFSYSLAATDGTLTTNSFTIDLHPTITGTTGADTITGSAYDDTITAGAGADTLVYHLLATADATGGNGHDTWTDFSVSEGDKIDVSNLLIGWNDSTSNVNDFVKVDHTSDGNTVLSIDRDGTGTAYSTTPLVTLEGVNASLEELLQQPHQNTTA</sequence>
<dbReference type="GO" id="GO:0005509">
    <property type="term" value="F:calcium ion binding"/>
    <property type="evidence" value="ECO:0007669"/>
    <property type="project" value="InterPro"/>
</dbReference>
<dbReference type="NCBIfam" id="TIGR03661">
    <property type="entry name" value="T1SS_VCA0849"/>
    <property type="match status" value="1"/>
</dbReference>
<dbReference type="InterPro" id="IPR010221">
    <property type="entry name" value="VCBS_dom"/>
</dbReference>
<dbReference type="InterPro" id="IPR041498">
    <property type="entry name" value="Big_6"/>
</dbReference>
<dbReference type="Pfam" id="PF00353">
    <property type="entry name" value="HemolysinCabind"/>
    <property type="match status" value="1"/>
</dbReference>
<evidence type="ECO:0000313" key="3">
    <source>
        <dbReference type="EMBL" id="XDU74895.1"/>
    </source>
</evidence>
<gene>
    <name evidence="3" type="ORF">AB3G37_14160</name>
</gene>
<protein>
    <submittedName>
        <fullName evidence="3">Ig-like domain-containing protein</fullName>
    </submittedName>
</protein>
<accession>A0AB39VWV0</accession>
<evidence type="ECO:0000259" key="2">
    <source>
        <dbReference type="Pfam" id="PF19077"/>
    </source>
</evidence>
<organism evidence="3">
    <name type="scientific">Rouxiella sp. WC2420</name>
    <dbReference type="NCBI Taxonomy" id="3234145"/>
    <lineage>
        <taxon>Bacteria</taxon>
        <taxon>Pseudomonadati</taxon>
        <taxon>Pseudomonadota</taxon>
        <taxon>Gammaproteobacteria</taxon>
        <taxon>Enterobacterales</taxon>
        <taxon>Yersiniaceae</taxon>
        <taxon>Rouxiella</taxon>
    </lineage>
</organism>
<feature type="domain" description="Bacterial Ig-like" evidence="2">
    <location>
        <begin position="589"/>
        <end position="682"/>
    </location>
</feature>
<feature type="domain" description="Bacterial Ig-like" evidence="2">
    <location>
        <begin position="303"/>
        <end position="379"/>
    </location>
</feature>
<dbReference type="RefSeq" id="WP_369790963.1">
    <property type="nucleotide sequence ID" value="NZ_CP165628.1"/>
</dbReference>
<feature type="domain" description="Bacterial Ig-like" evidence="2">
    <location>
        <begin position="801"/>
        <end position="882"/>
    </location>
</feature>
<dbReference type="InterPro" id="IPR019960">
    <property type="entry name" value="T1SS_VCA0849"/>
</dbReference>
<dbReference type="Pfam" id="PF17936">
    <property type="entry name" value="Big_6"/>
    <property type="match status" value="1"/>
</dbReference>
<dbReference type="Pfam" id="PF19077">
    <property type="entry name" value="Big_13"/>
    <property type="match status" value="10"/>
</dbReference>
<feature type="domain" description="Bacterial Ig-like" evidence="2">
    <location>
        <begin position="891"/>
        <end position="985"/>
    </location>
</feature>
<name>A0AB39VWV0_9GAMM</name>
<dbReference type="NCBIfam" id="TIGR01965">
    <property type="entry name" value="VCBS_repeat"/>
    <property type="match status" value="2"/>
</dbReference>
<feature type="domain" description="Bacterial Ig-like" evidence="2">
    <location>
        <begin position="704"/>
        <end position="781"/>
    </location>
</feature>
<dbReference type="Pfam" id="PF17963">
    <property type="entry name" value="Big_9"/>
    <property type="match status" value="1"/>
</dbReference>
<dbReference type="EMBL" id="CP165628">
    <property type="protein sequence ID" value="XDU74895.1"/>
    <property type="molecule type" value="Genomic_DNA"/>
</dbReference>
<dbReference type="Gene3D" id="2.60.40.10">
    <property type="entry name" value="Immunoglobulins"/>
    <property type="match status" value="11"/>
</dbReference>
<feature type="domain" description="Bacterial Ig-like" evidence="2">
    <location>
        <begin position="196"/>
        <end position="276"/>
    </location>
</feature>
<dbReference type="InterPro" id="IPR044016">
    <property type="entry name" value="Big_13"/>
</dbReference>
<dbReference type="InterPro" id="IPR001343">
    <property type="entry name" value="Hemolysn_Ca-bd"/>
</dbReference>